<feature type="chain" id="PRO_5039508142" description="Peptidase inhibitor family I36" evidence="1">
    <location>
        <begin position="26"/>
        <end position="137"/>
    </location>
</feature>
<dbReference type="EMBL" id="QJSP01000002">
    <property type="protein sequence ID" value="PYE19937.1"/>
    <property type="molecule type" value="Genomic_DNA"/>
</dbReference>
<accession>A0A318S0A7</accession>
<protein>
    <recommendedName>
        <fullName evidence="4">Peptidase inhibitor family I36</fullName>
    </recommendedName>
</protein>
<reference evidence="2 3" key="1">
    <citation type="submission" date="2018-06" db="EMBL/GenBank/DDBJ databases">
        <title>Genomic Encyclopedia of Type Strains, Phase IV (KMG-IV): sequencing the most valuable type-strain genomes for metagenomic binning, comparative biology and taxonomic classification.</title>
        <authorList>
            <person name="Goeker M."/>
        </authorList>
    </citation>
    <scope>NUCLEOTIDE SEQUENCE [LARGE SCALE GENOMIC DNA]</scope>
    <source>
        <strain evidence="2 3">DSM 45521</strain>
    </source>
</reference>
<sequence>MKQKMVRAAVAAAAAVGIAAGSVVAAAPAQAAAPDLALTGGVYCSFGKPGDPWQNAWYMVRWMEVTAHGRNWPNVTLHEFGGAEKFSPNLKEGQKLRIETKWFGCFPSSISGYTISSDIDPLQNNIGFWANVQRIDN</sequence>
<keyword evidence="3" id="KW-1185">Reference proteome</keyword>
<feature type="signal peptide" evidence="1">
    <location>
        <begin position="1"/>
        <end position="25"/>
    </location>
</feature>
<comment type="caution">
    <text evidence="2">The sequence shown here is derived from an EMBL/GenBank/DDBJ whole genome shotgun (WGS) entry which is preliminary data.</text>
</comment>
<evidence type="ECO:0000313" key="3">
    <source>
        <dbReference type="Proteomes" id="UP000247591"/>
    </source>
</evidence>
<dbReference type="OrthoDB" id="4480167at2"/>
<name>A0A318S0A7_WILLI</name>
<evidence type="ECO:0000256" key="1">
    <source>
        <dbReference type="SAM" id="SignalP"/>
    </source>
</evidence>
<dbReference type="Proteomes" id="UP000247591">
    <property type="component" value="Unassembled WGS sequence"/>
</dbReference>
<dbReference type="RefSeq" id="WP_084891202.1">
    <property type="nucleotide sequence ID" value="NZ_QJSP01000002.1"/>
</dbReference>
<dbReference type="AlphaFoldDB" id="A0A318S0A7"/>
<gene>
    <name evidence="2" type="ORF">DFR67_10275</name>
</gene>
<organism evidence="2 3">
    <name type="scientific">Williamsia limnetica</name>
    <dbReference type="NCBI Taxonomy" id="882452"/>
    <lineage>
        <taxon>Bacteria</taxon>
        <taxon>Bacillati</taxon>
        <taxon>Actinomycetota</taxon>
        <taxon>Actinomycetes</taxon>
        <taxon>Mycobacteriales</taxon>
        <taxon>Nocardiaceae</taxon>
        <taxon>Williamsia</taxon>
    </lineage>
</organism>
<proteinExistence type="predicted"/>
<evidence type="ECO:0000313" key="2">
    <source>
        <dbReference type="EMBL" id="PYE19937.1"/>
    </source>
</evidence>
<evidence type="ECO:0008006" key="4">
    <source>
        <dbReference type="Google" id="ProtNLM"/>
    </source>
</evidence>
<keyword evidence="1" id="KW-0732">Signal</keyword>